<dbReference type="Proteomes" id="UP000070121">
    <property type="component" value="Unassembled WGS sequence"/>
</dbReference>
<accession>A0A135U2C2</accession>
<evidence type="ECO:0000256" key="1">
    <source>
        <dbReference type="SAM" id="MobiDB-lite"/>
    </source>
</evidence>
<name>A0A135U2C2_9PEZI</name>
<feature type="compositionally biased region" description="Low complexity" evidence="1">
    <location>
        <begin position="227"/>
        <end position="238"/>
    </location>
</feature>
<comment type="caution">
    <text evidence="2">The sequence shown here is derived from an EMBL/GenBank/DDBJ whole genome shotgun (WGS) entry which is preliminary data.</text>
</comment>
<dbReference type="AlphaFoldDB" id="A0A135U2C2"/>
<protein>
    <submittedName>
        <fullName evidence="2">Uncharacterized protein</fullName>
    </submittedName>
</protein>
<keyword evidence="3" id="KW-1185">Reference proteome</keyword>
<evidence type="ECO:0000313" key="3">
    <source>
        <dbReference type="Proteomes" id="UP000070121"/>
    </source>
</evidence>
<gene>
    <name evidence="2" type="ORF">CSAL01_10040</name>
</gene>
<feature type="region of interest" description="Disordered" evidence="1">
    <location>
        <begin position="49"/>
        <end position="69"/>
    </location>
</feature>
<reference evidence="2 3" key="1">
    <citation type="submission" date="2014-02" db="EMBL/GenBank/DDBJ databases">
        <title>The genome sequence of Colletotrichum salicis CBS 607.94.</title>
        <authorList>
            <person name="Baroncelli R."/>
            <person name="Thon M.R."/>
        </authorList>
    </citation>
    <scope>NUCLEOTIDE SEQUENCE [LARGE SCALE GENOMIC DNA]</scope>
    <source>
        <strain evidence="2 3">CBS 607.94</strain>
    </source>
</reference>
<evidence type="ECO:0000313" key="2">
    <source>
        <dbReference type="EMBL" id="KXH54556.1"/>
    </source>
</evidence>
<organism evidence="2 3">
    <name type="scientific">Colletotrichum salicis</name>
    <dbReference type="NCBI Taxonomy" id="1209931"/>
    <lineage>
        <taxon>Eukaryota</taxon>
        <taxon>Fungi</taxon>
        <taxon>Dikarya</taxon>
        <taxon>Ascomycota</taxon>
        <taxon>Pezizomycotina</taxon>
        <taxon>Sordariomycetes</taxon>
        <taxon>Hypocreomycetidae</taxon>
        <taxon>Glomerellales</taxon>
        <taxon>Glomerellaceae</taxon>
        <taxon>Colletotrichum</taxon>
        <taxon>Colletotrichum acutatum species complex</taxon>
    </lineage>
</organism>
<sequence>MGIAPRNGRTTPSPPPSAARLEAMKRVRQQKRLQSHLAGLIKDWRPSLRRRMSPRRSTHGTRTLKPRIPGVQPSRVAETTTATAVVEGPRNGSPLFSAWFSALSSSLPSSLASACGIVVEYLDEAMGRQRIQTTMDLESSPGSEASPANRPRRLLSRLRKPLPKIWPRSARRPLPQRPRLCPNKCITKWPTTRLQSCQILRDHQNYMVQVSPPSILSTSTRTLAPVAHPTPQQHTSHPTTPPSPPTRTHRRSPAPRASSGTRPAPNRLTQFRRRRPSATLCPLPLTDASGPTSLVSATRRRGTCGTSAKLLSVLPHQAASRTVRLFGSSRVAFRRRCRRLRRPGTRVR</sequence>
<dbReference type="EMBL" id="JFFI01001774">
    <property type="protein sequence ID" value="KXH54556.1"/>
    <property type="molecule type" value="Genomic_DNA"/>
</dbReference>
<feature type="compositionally biased region" description="Basic residues" evidence="1">
    <location>
        <begin position="49"/>
        <end position="65"/>
    </location>
</feature>
<feature type="compositionally biased region" description="Low complexity" evidence="1">
    <location>
        <begin position="254"/>
        <end position="265"/>
    </location>
</feature>
<feature type="region of interest" description="Disordered" evidence="1">
    <location>
        <begin position="225"/>
        <end position="285"/>
    </location>
</feature>
<proteinExistence type="predicted"/>